<dbReference type="InterPro" id="IPR046350">
    <property type="entry name" value="Cystatin_sf"/>
</dbReference>
<keyword evidence="4" id="KW-0732">Signal</keyword>
<dbReference type="VEuPathDB" id="VectorBase:LDEU000929"/>
<dbReference type="STRING" id="299467.A0A443SUA5"/>
<dbReference type="SUPFAM" id="SSF54403">
    <property type="entry name" value="Cystatin/monellin"/>
    <property type="match status" value="1"/>
</dbReference>
<feature type="signal peptide" evidence="4">
    <location>
        <begin position="1"/>
        <end position="19"/>
    </location>
</feature>
<sequence>MERTVVLTCLLSLFCAVSSTGIWQETNTHGQRVKNAAKYASIRINDRSNSNFYVKLIHIHTATIQIVAGINYNITFDIGLTVCRKNELEEELTGNCYLNPNSVVERCWATVWELPSLNKIQLLQDWCYPYMSYSQYFADVHISEEKKAHF</sequence>
<dbReference type="GO" id="GO:0005615">
    <property type="term" value="C:extracellular space"/>
    <property type="evidence" value="ECO:0007669"/>
    <property type="project" value="TreeGrafter"/>
</dbReference>
<dbReference type="GO" id="GO:0031982">
    <property type="term" value="C:vesicle"/>
    <property type="evidence" value="ECO:0007669"/>
    <property type="project" value="TreeGrafter"/>
</dbReference>
<evidence type="ECO:0000256" key="3">
    <source>
        <dbReference type="ARBA" id="ARBA00022704"/>
    </source>
</evidence>
<comment type="similarity">
    <text evidence="1">Belongs to the cystatin family.</text>
</comment>
<keyword evidence="7" id="KW-1185">Reference proteome</keyword>
<dbReference type="Pfam" id="PF00031">
    <property type="entry name" value="Cystatin"/>
    <property type="match status" value="1"/>
</dbReference>
<comment type="caution">
    <text evidence="6">The sequence shown here is derived from an EMBL/GenBank/DDBJ whole genome shotgun (WGS) entry which is preliminary data.</text>
</comment>
<dbReference type="AlphaFoldDB" id="A0A443SUA5"/>
<gene>
    <name evidence="6" type="ORF">B4U80_13605</name>
</gene>
<accession>A0A443SUA5</accession>
<evidence type="ECO:0000259" key="5">
    <source>
        <dbReference type="SMART" id="SM00043"/>
    </source>
</evidence>
<dbReference type="SMART" id="SM00043">
    <property type="entry name" value="CY"/>
    <property type="match status" value="1"/>
</dbReference>
<evidence type="ECO:0000313" key="7">
    <source>
        <dbReference type="Proteomes" id="UP000288716"/>
    </source>
</evidence>
<feature type="domain" description="Cystatin" evidence="5">
    <location>
        <begin position="18"/>
        <end position="128"/>
    </location>
</feature>
<dbReference type="PANTHER" id="PTHR46186">
    <property type="entry name" value="CYSTATIN"/>
    <property type="match status" value="1"/>
</dbReference>
<evidence type="ECO:0000256" key="4">
    <source>
        <dbReference type="SAM" id="SignalP"/>
    </source>
</evidence>
<evidence type="ECO:0000256" key="1">
    <source>
        <dbReference type="ARBA" id="ARBA00009403"/>
    </source>
</evidence>
<evidence type="ECO:0000256" key="2">
    <source>
        <dbReference type="ARBA" id="ARBA00022690"/>
    </source>
</evidence>
<keyword evidence="3" id="KW-0789">Thiol protease inhibitor</keyword>
<dbReference type="EMBL" id="NCKV01000269">
    <property type="protein sequence ID" value="RWS31115.1"/>
    <property type="molecule type" value="Genomic_DNA"/>
</dbReference>
<dbReference type="PANTHER" id="PTHR46186:SF2">
    <property type="entry name" value="CYSTATIN"/>
    <property type="match status" value="1"/>
</dbReference>
<evidence type="ECO:0000313" key="6">
    <source>
        <dbReference type="EMBL" id="RWS31115.1"/>
    </source>
</evidence>
<dbReference type="Proteomes" id="UP000288716">
    <property type="component" value="Unassembled WGS sequence"/>
</dbReference>
<dbReference type="GO" id="GO:0004869">
    <property type="term" value="F:cysteine-type endopeptidase inhibitor activity"/>
    <property type="evidence" value="ECO:0007669"/>
    <property type="project" value="UniProtKB-KW"/>
</dbReference>
<keyword evidence="2" id="KW-0646">Protease inhibitor</keyword>
<name>A0A443SUA5_9ACAR</name>
<reference evidence="6 7" key="1">
    <citation type="journal article" date="2018" name="Gigascience">
        <title>Genomes of trombidid mites reveal novel predicted allergens and laterally-transferred genes associated with secondary metabolism.</title>
        <authorList>
            <person name="Dong X."/>
            <person name="Chaisiri K."/>
            <person name="Xia D."/>
            <person name="Armstrong S.D."/>
            <person name="Fang Y."/>
            <person name="Donnelly M.J."/>
            <person name="Kadowaki T."/>
            <person name="McGarry J.W."/>
            <person name="Darby A.C."/>
            <person name="Makepeace B.L."/>
        </authorList>
    </citation>
    <scope>NUCLEOTIDE SEQUENCE [LARGE SCALE GENOMIC DNA]</scope>
    <source>
        <strain evidence="6">UoL-UT</strain>
    </source>
</reference>
<proteinExistence type="inferred from homology"/>
<dbReference type="OrthoDB" id="6483862at2759"/>
<dbReference type="CDD" id="cd00042">
    <property type="entry name" value="CY"/>
    <property type="match status" value="1"/>
</dbReference>
<dbReference type="InterPro" id="IPR000010">
    <property type="entry name" value="Cystatin_dom"/>
</dbReference>
<protein>
    <submittedName>
        <fullName evidence="6">Putative cysteine proteinase-like protein</fullName>
    </submittedName>
</protein>
<dbReference type="GO" id="GO:0005737">
    <property type="term" value="C:cytoplasm"/>
    <property type="evidence" value="ECO:0007669"/>
    <property type="project" value="TreeGrafter"/>
</dbReference>
<organism evidence="6 7">
    <name type="scientific">Leptotrombidium deliense</name>
    <dbReference type="NCBI Taxonomy" id="299467"/>
    <lineage>
        <taxon>Eukaryota</taxon>
        <taxon>Metazoa</taxon>
        <taxon>Ecdysozoa</taxon>
        <taxon>Arthropoda</taxon>
        <taxon>Chelicerata</taxon>
        <taxon>Arachnida</taxon>
        <taxon>Acari</taxon>
        <taxon>Acariformes</taxon>
        <taxon>Trombidiformes</taxon>
        <taxon>Prostigmata</taxon>
        <taxon>Anystina</taxon>
        <taxon>Parasitengona</taxon>
        <taxon>Trombiculoidea</taxon>
        <taxon>Trombiculidae</taxon>
        <taxon>Leptotrombidium</taxon>
    </lineage>
</organism>
<dbReference type="Gene3D" id="3.10.450.10">
    <property type="match status" value="1"/>
</dbReference>
<feature type="chain" id="PRO_5019269488" evidence="4">
    <location>
        <begin position="20"/>
        <end position="150"/>
    </location>
</feature>